<dbReference type="VEuPathDB" id="FungiDB:PTTG_05232"/>
<evidence type="ECO:0000313" key="4">
    <source>
        <dbReference type="Proteomes" id="UP000005240"/>
    </source>
</evidence>
<evidence type="ECO:0000313" key="3">
    <source>
        <dbReference type="EnsemblFungi" id="PTTG_05232-t43_1-p1"/>
    </source>
</evidence>
<evidence type="ECO:0000256" key="1">
    <source>
        <dbReference type="SAM" id="MobiDB-lite"/>
    </source>
</evidence>
<protein>
    <submittedName>
        <fullName evidence="2 3">Uncharacterized protein</fullName>
    </submittedName>
</protein>
<sequence length="254" mass="26905">MTPPKKTEPKVGSQLSSTRVAKPSLVPAGKFKRGGNKAKLQSDDGLTPPIAPELQARLPGSAGGQQSGGDVSPVGSGGDEPQQSRETDRQGSTFVHSGGLEPVRTTTSPRSTSTAEPPHSQSTPRATSAPGVRETEGTASASRTGGAGPTWLEQEDEAEHELQAVGFRRGVQGGQDTTRELPVDRTVQGQKPGELEPLTLKTVTGILQRMFSEIEKVVDGNAKQVMVHTDSFRSALSKYMQKDLTTPMANNFHL</sequence>
<dbReference type="EMBL" id="ADAS02001803">
    <property type="protein sequence ID" value="OAV86064.1"/>
    <property type="molecule type" value="Genomic_DNA"/>
</dbReference>
<name>A0A180G0D8_PUCT1</name>
<feature type="compositionally biased region" description="Low complexity" evidence="1">
    <location>
        <begin position="104"/>
        <end position="114"/>
    </location>
</feature>
<reference evidence="2" key="2">
    <citation type="submission" date="2016-05" db="EMBL/GenBank/DDBJ databases">
        <title>Comparative analysis highlights variable genome content of wheat rusts and divergence of the mating loci.</title>
        <authorList>
            <person name="Cuomo C.A."/>
            <person name="Bakkeren G."/>
            <person name="Szabo L."/>
            <person name="Khalil H."/>
            <person name="Joly D."/>
            <person name="Goldberg J."/>
            <person name="Young S."/>
            <person name="Zeng Q."/>
            <person name="Fellers J."/>
        </authorList>
    </citation>
    <scope>NUCLEOTIDE SEQUENCE [LARGE SCALE GENOMIC DNA]</scope>
    <source>
        <strain evidence="2">1-1 BBBD Race 1</strain>
    </source>
</reference>
<feature type="region of interest" description="Disordered" evidence="1">
    <location>
        <begin position="1"/>
        <end position="150"/>
    </location>
</feature>
<evidence type="ECO:0000313" key="2">
    <source>
        <dbReference type="EMBL" id="OAV86064.1"/>
    </source>
</evidence>
<gene>
    <name evidence="2" type="ORF">PTTG_05232</name>
</gene>
<organism evidence="2">
    <name type="scientific">Puccinia triticina (isolate 1-1 / race 1 (BBBD))</name>
    <name type="common">Brown leaf rust fungus</name>
    <dbReference type="NCBI Taxonomy" id="630390"/>
    <lineage>
        <taxon>Eukaryota</taxon>
        <taxon>Fungi</taxon>
        <taxon>Dikarya</taxon>
        <taxon>Basidiomycota</taxon>
        <taxon>Pucciniomycotina</taxon>
        <taxon>Pucciniomycetes</taxon>
        <taxon>Pucciniales</taxon>
        <taxon>Pucciniaceae</taxon>
        <taxon>Puccinia</taxon>
    </lineage>
</organism>
<reference evidence="2" key="1">
    <citation type="submission" date="2009-11" db="EMBL/GenBank/DDBJ databases">
        <authorList>
            <consortium name="The Broad Institute Genome Sequencing Platform"/>
            <person name="Ward D."/>
            <person name="Feldgarden M."/>
            <person name="Earl A."/>
            <person name="Young S.K."/>
            <person name="Zeng Q."/>
            <person name="Koehrsen M."/>
            <person name="Alvarado L."/>
            <person name="Berlin A."/>
            <person name="Bochicchio J."/>
            <person name="Borenstein D."/>
            <person name="Chapman S.B."/>
            <person name="Chen Z."/>
            <person name="Engels R."/>
            <person name="Freedman E."/>
            <person name="Gellesch M."/>
            <person name="Goldberg J."/>
            <person name="Griggs A."/>
            <person name="Gujja S."/>
            <person name="Heilman E."/>
            <person name="Heiman D."/>
            <person name="Hepburn T."/>
            <person name="Howarth C."/>
            <person name="Jen D."/>
            <person name="Larson L."/>
            <person name="Lewis B."/>
            <person name="Mehta T."/>
            <person name="Park D."/>
            <person name="Pearson M."/>
            <person name="Roberts A."/>
            <person name="Saif S."/>
            <person name="Shea T."/>
            <person name="Shenoy N."/>
            <person name="Sisk P."/>
            <person name="Stolte C."/>
            <person name="Sykes S."/>
            <person name="Thomson T."/>
            <person name="Walk T."/>
            <person name="White J."/>
            <person name="Yandava C."/>
            <person name="Izard J."/>
            <person name="Baranova O.V."/>
            <person name="Blanton J.M."/>
            <person name="Tanner A.C."/>
            <person name="Dewhirst F.E."/>
            <person name="Haas B."/>
            <person name="Nusbaum C."/>
            <person name="Birren B."/>
        </authorList>
    </citation>
    <scope>NUCLEOTIDE SEQUENCE [LARGE SCALE GENOMIC DNA]</scope>
    <source>
        <strain evidence="2">1-1 BBBD Race 1</strain>
    </source>
</reference>
<reference evidence="3 4" key="3">
    <citation type="journal article" date="2017" name="G3 (Bethesda)">
        <title>Comparative analysis highlights variable genome content of wheat rusts and divergence of the mating loci.</title>
        <authorList>
            <person name="Cuomo C.A."/>
            <person name="Bakkeren G."/>
            <person name="Khalil H.B."/>
            <person name="Panwar V."/>
            <person name="Joly D."/>
            <person name="Linning R."/>
            <person name="Sakthikumar S."/>
            <person name="Song X."/>
            <person name="Adiconis X."/>
            <person name="Fan L."/>
            <person name="Goldberg J.M."/>
            <person name="Levin J.Z."/>
            <person name="Young S."/>
            <person name="Zeng Q."/>
            <person name="Anikster Y."/>
            <person name="Bruce M."/>
            <person name="Wang M."/>
            <person name="Yin C."/>
            <person name="McCallum B."/>
            <person name="Szabo L.J."/>
            <person name="Hulbert S."/>
            <person name="Chen X."/>
            <person name="Fellers J.P."/>
        </authorList>
    </citation>
    <scope>NUCLEOTIDE SEQUENCE</scope>
    <source>
        <strain evidence="4">Isolate 1-1 / race 1 (BBBD)</strain>
        <strain evidence="3">isolate 1-1 / race 1 (BBBD)</strain>
    </source>
</reference>
<proteinExistence type="predicted"/>
<feature type="non-terminal residue" evidence="2">
    <location>
        <position position="254"/>
    </location>
</feature>
<dbReference type="AlphaFoldDB" id="A0A180G0D8"/>
<dbReference type="EnsemblFungi" id="PTTG_05232-t43_1">
    <property type="protein sequence ID" value="PTTG_05232-t43_1-p1"/>
    <property type="gene ID" value="PTTG_05232"/>
</dbReference>
<keyword evidence="4" id="KW-1185">Reference proteome</keyword>
<reference evidence="3" key="4">
    <citation type="submission" date="2025-05" db="UniProtKB">
        <authorList>
            <consortium name="EnsemblFungi"/>
        </authorList>
    </citation>
    <scope>IDENTIFICATION</scope>
    <source>
        <strain evidence="3">isolate 1-1 / race 1 (BBBD)</strain>
    </source>
</reference>
<dbReference type="Proteomes" id="UP000005240">
    <property type="component" value="Unassembled WGS sequence"/>
</dbReference>
<accession>A0A180G0D8</accession>